<evidence type="ECO:0000313" key="3">
    <source>
        <dbReference type="Proteomes" id="UP000713479"/>
    </source>
</evidence>
<dbReference type="Gene3D" id="2.60.40.10">
    <property type="entry name" value="Immunoglobulins"/>
    <property type="match status" value="1"/>
</dbReference>
<name>A0A8T3VJZ9_9EURY</name>
<keyword evidence="2" id="KW-0645">Protease</keyword>
<comment type="caution">
    <text evidence="2">The sequence shown here is derived from an EMBL/GenBank/DDBJ whole genome shotgun (WGS) entry which is preliminary data.</text>
</comment>
<dbReference type="Proteomes" id="UP000713479">
    <property type="component" value="Unassembled WGS sequence"/>
</dbReference>
<evidence type="ECO:0000313" key="2">
    <source>
        <dbReference type="EMBL" id="MBE6509751.1"/>
    </source>
</evidence>
<dbReference type="SUPFAM" id="SSF49464">
    <property type="entry name" value="Carboxypeptidase regulatory domain-like"/>
    <property type="match status" value="1"/>
</dbReference>
<protein>
    <submittedName>
        <fullName evidence="2">Carboxypeptidase regulatory-like domain-containing protein</fullName>
    </submittedName>
</protein>
<dbReference type="InterPro" id="IPR013783">
    <property type="entry name" value="Ig-like_fold"/>
</dbReference>
<feature type="region of interest" description="Disordered" evidence="1">
    <location>
        <begin position="61"/>
        <end position="104"/>
    </location>
</feature>
<dbReference type="AlphaFoldDB" id="A0A8T3VJZ9"/>
<gene>
    <name evidence="2" type="ORF">E7Z74_00560</name>
</gene>
<dbReference type="EMBL" id="SUTF01000001">
    <property type="protein sequence ID" value="MBE6509751.1"/>
    <property type="molecule type" value="Genomic_DNA"/>
</dbReference>
<reference evidence="2" key="1">
    <citation type="submission" date="2019-04" db="EMBL/GenBank/DDBJ databases">
        <title>Evolution of Biomass-Degrading Anaerobic Consortia Revealed by Metagenomics.</title>
        <authorList>
            <person name="Peng X."/>
        </authorList>
    </citation>
    <scope>NUCLEOTIDE SEQUENCE</scope>
    <source>
        <strain evidence="2">SIG13</strain>
    </source>
</reference>
<dbReference type="InterPro" id="IPR008969">
    <property type="entry name" value="CarboxyPept-like_regulatory"/>
</dbReference>
<dbReference type="GO" id="GO:0004180">
    <property type="term" value="F:carboxypeptidase activity"/>
    <property type="evidence" value="ECO:0007669"/>
    <property type="project" value="UniProtKB-KW"/>
</dbReference>
<keyword evidence="2" id="KW-0121">Carboxypeptidase</keyword>
<evidence type="ECO:0000256" key="1">
    <source>
        <dbReference type="SAM" id="MobiDB-lite"/>
    </source>
</evidence>
<sequence length="540" mass="58825">MNFKRTYLITIILLAIFSISAISAEEIADVNNEVDIISSNIDVADEVISVDINEGKVIQANTTEVGGSDSNATDANSTDSNATDENVTDANSTDDNVTDENVTNSSIVSSDLTKYYKNASQYEATFYDNDGNPLVNQSIPIKINGVTYYRTTKENGTMIFSINLDPGVYVLEVANPVTNETATNTVTVLSTLESSDVVKSYRNDTQYLVNVLDGQGNRLTNAVVTFNINGVFYNRTSNASGVAKLNINLNPGKYIITAENILNGNRISNNITVLSTIEGKDVTKYYKNDTQYYANFTDAQGNPLANASVTFNINGVFYNRVTNANGTARLNINLNPGTYVITATNPVSKEQKSNTIKVLSTIVVKNSNSGGNVSIEYNTGAKFNVELHYKNGTLATNESVRFNINGVFYNRTSDDKGIASLTINLNPGDYIITSEFEGYTVSNLIKVRITPTVKLVSSTIKLNAPIQFYLHEKNSGNPITGQHYGILYYNGTTYGAYPDANGLVSFNQQLPAGSYLFFFGTIDDGYYSSILNGNTIKIEA</sequence>
<keyword evidence="2" id="KW-0378">Hydrolase</keyword>
<accession>A0A8T3VJZ9</accession>
<organism evidence="2 3">
    <name type="scientific">Methanobrevibacter millerae</name>
    <dbReference type="NCBI Taxonomy" id="230361"/>
    <lineage>
        <taxon>Archaea</taxon>
        <taxon>Methanobacteriati</taxon>
        <taxon>Methanobacteriota</taxon>
        <taxon>Methanomada group</taxon>
        <taxon>Methanobacteria</taxon>
        <taxon>Methanobacteriales</taxon>
        <taxon>Methanobacteriaceae</taxon>
        <taxon>Methanobrevibacter</taxon>
    </lineage>
</organism>
<proteinExistence type="predicted"/>